<organism evidence="9 10">
    <name type="scientific">Methylobacterium oryzae CBMB20</name>
    <dbReference type="NCBI Taxonomy" id="693986"/>
    <lineage>
        <taxon>Bacteria</taxon>
        <taxon>Pseudomonadati</taxon>
        <taxon>Pseudomonadota</taxon>
        <taxon>Alphaproteobacteria</taxon>
        <taxon>Hyphomicrobiales</taxon>
        <taxon>Methylobacteriaceae</taxon>
        <taxon>Methylobacterium</taxon>
    </lineage>
</organism>
<dbReference type="EMBL" id="CP003811">
    <property type="protein sequence ID" value="AIQ93748.1"/>
    <property type="molecule type" value="Genomic_DNA"/>
</dbReference>
<reference evidence="9 10" key="1">
    <citation type="journal article" date="2014" name="PLoS ONE">
        <title>Genome Information of Methylobacterium oryzae, a Plant-Probiotic Methylotroph in the Phyllosphere.</title>
        <authorList>
            <person name="Kwak M.J."/>
            <person name="Jeong H."/>
            <person name="Madhaiyan M."/>
            <person name="Lee Y."/>
            <person name="Sa T.M."/>
            <person name="Oh T.K."/>
            <person name="Kim J.F."/>
        </authorList>
    </citation>
    <scope>NUCLEOTIDE SEQUENCE [LARGE SCALE GENOMIC DNA]</scope>
    <source>
        <strain evidence="9 10">CBMB20</strain>
    </source>
</reference>
<dbReference type="GO" id="GO:1990904">
    <property type="term" value="C:ribonucleoprotein complex"/>
    <property type="evidence" value="ECO:0007669"/>
    <property type="project" value="UniProtKB-KW"/>
</dbReference>
<proteinExistence type="inferred from homology"/>
<dbReference type="InterPro" id="IPR020594">
    <property type="entry name" value="Ribosomal_bL9_bac/chp"/>
</dbReference>
<dbReference type="PANTHER" id="PTHR21368">
    <property type="entry name" value="50S RIBOSOMAL PROTEIN L9"/>
    <property type="match status" value="1"/>
</dbReference>
<dbReference type="PROSITE" id="PS00651">
    <property type="entry name" value="RIBOSOMAL_L9"/>
    <property type="match status" value="1"/>
</dbReference>
<evidence type="ECO:0000313" key="9">
    <source>
        <dbReference type="EMBL" id="AIQ93748.1"/>
    </source>
</evidence>
<name>A0A089P6T5_9HYPH</name>
<feature type="domain" description="Ribosomal protein L9" evidence="8">
    <location>
        <begin position="13"/>
        <end position="40"/>
    </location>
</feature>
<dbReference type="AlphaFoldDB" id="A0A089P6T5"/>
<dbReference type="InterPro" id="IPR020070">
    <property type="entry name" value="Ribosomal_bL9_N"/>
</dbReference>
<dbReference type="Gene3D" id="3.40.5.10">
    <property type="entry name" value="Ribosomal protein L9, N-terminal domain"/>
    <property type="match status" value="1"/>
</dbReference>
<dbReference type="Proteomes" id="UP000029492">
    <property type="component" value="Chromosome"/>
</dbReference>
<dbReference type="Gene3D" id="3.10.430.100">
    <property type="entry name" value="Ribosomal protein L9, C-terminal domain"/>
    <property type="match status" value="1"/>
</dbReference>
<evidence type="ECO:0000256" key="7">
    <source>
        <dbReference type="HAMAP-Rule" id="MF_00503"/>
    </source>
</evidence>
<dbReference type="RefSeq" id="WP_043346875.1">
    <property type="nucleotide sequence ID" value="NZ_CP003811.1"/>
</dbReference>
<dbReference type="InterPro" id="IPR000244">
    <property type="entry name" value="Ribosomal_bL9"/>
</dbReference>
<dbReference type="NCBIfam" id="TIGR00158">
    <property type="entry name" value="L9"/>
    <property type="match status" value="1"/>
</dbReference>
<dbReference type="SUPFAM" id="SSF55653">
    <property type="entry name" value="Ribosomal protein L9 C-domain"/>
    <property type="match status" value="1"/>
</dbReference>
<accession>A0A089P6T5</accession>
<protein>
    <recommendedName>
        <fullName evidence="6 7">Large ribosomal subunit protein bL9</fullName>
    </recommendedName>
</protein>
<dbReference type="SUPFAM" id="SSF55658">
    <property type="entry name" value="L9 N-domain-like"/>
    <property type="match status" value="1"/>
</dbReference>
<comment type="similarity">
    <text evidence="1 7">Belongs to the bacterial ribosomal protein bL9 family.</text>
</comment>
<evidence type="ECO:0000313" key="10">
    <source>
        <dbReference type="Proteomes" id="UP000029492"/>
    </source>
</evidence>
<dbReference type="InterPro" id="IPR009027">
    <property type="entry name" value="Ribosomal_bL9/RNase_H1_N"/>
</dbReference>
<evidence type="ECO:0000256" key="4">
    <source>
        <dbReference type="ARBA" id="ARBA00022980"/>
    </source>
</evidence>
<dbReference type="GO" id="GO:0003735">
    <property type="term" value="F:structural constituent of ribosome"/>
    <property type="evidence" value="ECO:0007669"/>
    <property type="project" value="InterPro"/>
</dbReference>
<dbReference type="Pfam" id="PF03948">
    <property type="entry name" value="Ribosomal_L9_C"/>
    <property type="match status" value="1"/>
</dbReference>
<evidence type="ECO:0000256" key="5">
    <source>
        <dbReference type="ARBA" id="ARBA00023274"/>
    </source>
</evidence>
<evidence type="ECO:0000256" key="3">
    <source>
        <dbReference type="ARBA" id="ARBA00022884"/>
    </source>
</evidence>
<dbReference type="InterPro" id="IPR036935">
    <property type="entry name" value="Ribosomal_bL9_N_sf"/>
</dbReference>
<sequence>MEVILLERVAKLGQMGETVNVRPGFARNFLLARGKALRATEANKKHFEAQRAQLEARNLDRKKDAEAVAEKLNGQSFVLIRQSGETGVLYGSVSTRDLAEVVSKEGFTVDRGQFTLNQPIKTLGLHKVPVVLHPEVEVEITVNVARSPEEAERQARGESVTEREAFNLDDLGLEVGMALADAGEGADDRG</sequence>
<dbReference type="STRING" id="693986.MOC_5993"/>
<dbReference type="GO" id="GO:0019843">
    <property type="term" value="F:rRNA binding"/>
    <property type="evidence" value="ECO:0007669"/>
    <property type="project" value="UniProtKB-UniRule"/>
</dbReference>
<evidence type="ECO:0000256" key="2">
    <source>
        <dbReference type="ARBA" id="ARBA00022730"/>
    </source>
</evidence>
<dbReference type="GO" id="GO:0005840">
    <property type="term" value="C:ribosome"/>
    <property type="evidence" value="ECO:0007669"/>
    <property type="project" value="UniProtKB-KW"/>
</dbReference>
<evidence type="ECO:0000259" key="8">
    <source>
        <dbReference type="PROSITE" id="PS00651"/>
    </source>
</evidence>
<dbReference type="HAMAP" id="MF_00503">
    <property type="entry name" value="Ribosomal_bL9"/>
    <property type="match status" value="1"/>
</dbReference>
<evidence type="ECO:0000256" key="6">
    <source>
        <dbReference type="ARBA" id="ARBA00035292"/>
    </source>
</evidence>
<dbReference type="InterPro" id="IPR020069">
    <property type="entry name" value="Ribosomal_bL9_C"/>
</dbReference>
<dbReference type="eggNOG" id="COG0359">
    <property type="taxonomic scope" value="Bacteria"/>
</dbReference>
<dbReference type="Pfam" id="PF01281">
    <property type="entry name" value="Ribosomal_L9_N"/>
    <property type="match status" value="1"/>
</dbReference>
<comment type="function">
    <text evidence="7">Binds to the 23S rRNA.</text>
</comment>
<keyword evidence="4 7" id="KW-0689">Ribosomal protein</keyword>
<dbReference type="KEGG" id="mor:MOC_5993"/>
<keyword evidence="3 7" id="KW-0694">RNA-binding</keyword>
<keyword evidence="5 7" id="KW-0687">Ribonucleoprotein</keyword>
<keyword evidence="10" id="KW-1185">Reference proteome</keyword>
<dbReference type="HOGENOM" id="CLU_078938_1_0_5"/>
<keyword evidence="2 7" id="KW-0699">rRNA-binding</keyword>
<dbReference type="GeneID" id="96601999"/>
<dbReference type="InterPro" id="IPR036791">
    <property type="entry name" value="Ribosomal_bL9_C_sf"/>
</dbReference>
<gene>
    <name evidence="7 9" type="primary">rplI</name>
    <name evidence="9" type="ORF">MOC_5993</name>
</gene>
<evidence type="ECO:0000256" key="1">
    <source>
        <dbReference type="ARBA" id="ARBA00010605"/>
    </source>
</evidence>
<dbReference type="GO" id="GO:0006412">
    <property type="term" value="P:translation"/>
    <property type="evidence" value="ECO:0007669"/>
    <property type="project" value="UniProtKB-UniRule"/>
</dbReference>